<name>A0A9D4MMA8_DREPO</name>
<evidence type="ECO:0000313" key="1">
    <source>
        <dbReference type="EMBL" id="KAH3878539.1"/>
    </source>
</evidence>
<dbReference type="Proteomes" id="UP000828390">
    <property type="component" value="Unassembled WGS sequence"/>
</dbReference>
<proteinExistence type="predicted"/>
<dbReference type="AlphaFoldDB" id="A0A9D4MMA8"/>
<protein>
    <submittedName>
        <fullName evidence="1">Uncharacterized protein</fullName>
    </submittedName>
</protein>
<sequence length="62" mass="7137">MRQTLTLQINVITGQRSDWYQLGSSSIFSGVGRFMMHHCLNISMNIPISQYKYSNMTCKMGM</sequence>
<reference evidence="1" key="2">
    <citation type="submission" date="2020-11" db="EMBL/GenBank/DDBJ databases">
        <authorList>
            <person name="McCartney M.A."/>
            <person name="Auch B."/>
            <person name="Kono T."/>
            <person name="Mallez S."/>
            <person name="Becker A."/>
            <person name="Gohl D.M."/>
            <person name="Silverstein K.A.T."/>
            <person name="Koren S."/>
            <person name="Bechman K.B."/>
            <person name="Herman A."/>
            <person name="Abrahante J.E."/>
            <person name="Garbe J."/>
        </authorList>
    </citation>
    <scope>NUCLEOTIDE SEQUENCE</scope>
    <source>
        <strain evidence="1">Duluth1</strain>
        <tissue evidence="1">Whole animal</tissue>
    </source>
</reference>
<evidence type="ECO:0000313" key="2">
    <source>
        <dbReference type="Proteomes" id="UP000828390"/>
    </source>
</evidence>
<accession>A0A9D4MMA8</accession>
<dbReference type="EMBL" id="JAIWYP010000001">
    <property type="protein sequence ID" value="KAH3878539.1"/>
    <property type="molecule type" value="Genomic_DNA"/>
</dbReference>
<comment type="caution">
    <text evidence="1">The sequence shown here is derived from an EMBL/GenBank/DDBJ whole genome shotgun (WGS) entry which is preliminary data.</text>
</comment>
<organism evidence="1 2">
    <name type="scientific">Dreissena polymorpha</name>
    <name type="common">Zebra mussel</name>
    <name type="synonym">Mytilus polymorpha</name>
    <dbReference type="NCBI Taxonomy" id="45954"/>
    <lineage>
        <taxon>Eukaryota</taxon>
        <taxon>Metazoa</taxon>
        <taxon>Spiralia</taxon>
        <taxon>Lophotrochozoa</taxon>
        <taxon>Mollusca</taxon>
        <taxon>Bivalvia</taxon>
        <taxon>Autobranchia</taxon>
        <taxon>Heteroconchia</taxon>
        <taxon>Euheterodonta</taxon>
        <taxon>Imparidentia</taxon>
        <taxon>Neoheterodontei</taxon>
        <taxon>Myida</taxon>
        <taxon>Dreissenoidea</taxon>
        <taxon>Dreissenidae</taxon>
        <taxon>Dreissena</taxon>
    </lineage>
</organism>
<gene>
    <name evidence="1" type="ORF">DPMN_002435</name>
</gene>
<keyword evidence="2" id="KW-1185">Reference proteome</keyword>
<reference evidence="1" key="1">
    <citation type="journal article" date="2019" name="bioRxiv">
        <title>The Genome of the Zebra Mussel, Dreissena polymorpha: A Resource for Invasive Species Research.</title>
        <authorList>
            <person name="McCartney M.A."/>
            <person name="Auch B."/>
            <person name="Kono T."/>
            <person name="Mallez S."/>
            <person name="Zhang Y."/>
            <person name="Obille A."/>
            <person name="Becker A."/>
            <person name="Abrahante J.E."/>
            <person name="Garbe J."/>
            <person name="Badalamenti J.P."/>
            <person name="Herman A."/>
            <person name="Mangelson H."/>
            <person name="Liachko I."/>
            <person name="Sullivan S."/>
            <person name="Sone E.D."/>
            <person name="Koren S."/>
            <person name="Silverstein K.A.T."/>
            <person name="Beckman K.B."/>
            <person name="Gohl D.M."/>
        </authorList>
    </citation>
    <scope>NUCLEOTIDE SEQUENCE</scope>
    <source>
        <strain evidence="1">Duluth1</strain>
        <tissue evidence="1">Whole animal</tissue>
    </source>
</reference>